<proteinExistence type="predicted"/>
<protein>
    <submittedName>
        <fullName evidence="2">Uncharacterized protein</fullName>
    </submittedName>
</protein>
<keyword evidence="1" id="KW-1133">Transmembrane helix</keyword>
<sequence length="178" mass="20737">MYLLKKYSVLIFIVLIVMIVSASIFLKNEGTYGNDEESIVEVIRSIDGYGEGSIEILDIKDLGEDRFVSFLDNNQPTFIQFTKNLDGNYEWRFIRSGNPTFTAFFEHVRNGEYDGAAFWVVTTNENEIAKMELIVNREVIEQEFPLKEKSVTWIPLPESDGRYMFDYTYYDKDGNEIE</sequence>
<keyword evidence="1" id="KW-0472">Membrane</keyword>
<feature type="transmembrane region" description="Helical" evidence="1">
    <location>
        <begin position="7"/>
        <end position="26"/>
    </location>
</feature>
<evidence type="ECO:0000256" key="1">
    <source>
        <dbReference type="SAM" id="Phobius"/>
    </source>
</evidence>
<dbReference type="Proteomes" id="UP000790580">
    <property type="component" value="Unassembled WGS sequence"/>
</dbReference>
<comment type="caution">
    <text evidence="2">The sequence shown here is derived from an EMBL/GenBank/DDBJ whole genome shotgun (WGS) entry which is preliminary data.</text>
</comment>
<evidence type="ECO:0000313" key="2">
    <source>
        <dbReference type="EMBL" id="MBU9720131.1"/>
    </source>
</evidence>
<evidence type="ECO:0000313" key="3">
    <source>
        <dbReference type="Proteomes" id="UP000790580"/>
    </source>
</evidence>
<keyword evidence="3" id="KW-1185">Reference proteome</keyword>
<reference evidence="2 3" key="1">
    <citation type="submission" date="2021-06" db="EMBL/GenBank/DDBJ databases">
        <title>Bacillus sp. RD4P76, an endophyte from a halophyte.</title>
        <authorList>
            <person name="Sun J.-Q."/>
        </authorList>
    </citation>
    <scope>NUCLEOTIDE SEQUENCE [LARGE SCALE GENOMIC DNA]</scope>
    <source>
        <strain evidence="2 3">JCM 17098</strain>
    </source>
</reference>
<dbReference type="EMBL" id="JAHQCR010000013">
    <property type="protein sequence ID" value="MBU9720131.1"/>
    <property type="molecule type" value="Genomic_DNA"/>
</dbReference>
<keyword evidence="1" id="KW-0812">Transmembrane</keyword>
<name>A0ABS6JNJ4_9BACI</name>
<organism evidence="2 3">
    <name type="scientific">Evansella alkalicola</name>
    <dbReference type="NCBI Taxonomy" id="745819"/>
    <lineage>
        <taxon>Bacteria</taxon>
        <taxon>Bacillati</taxon>
        <taxon>Bacillota</taxon>
        <taxon>Bacilli</taxon>
        <taxon>Bacillales</taxon>
        <taxon>Bacillaceae</taxon>
        <taxon>Evansella</taxon>
    </lineage>
</organism>
<dbReference type="RefSeq" id="WP_088075564.1">
    <property type="nucleotide sequence ID" value="NZ_JAHQCR010000013.1"/>
</dbReference>
<gene>
    <name evidence="2" type="ORF">KS407_01575</name>
</gene>
<accession>A0ABS6JNJ4</accession>